<dbReference type="EMBL" id="KZ825060">
    <property type="protein sequence ID" value="RAH58602.1"/>
    <property type="molecule type" value="Genomic_DNA"/>
</dbReference>
<gene>
    <name evidence="2" type="ORF">BO85DRAFT_277681</name>
</gene>
<name>A0A8G1R4Z9_9EURO</name>
<feature type="transmembrane region" description="Helical" evidence="1">
    <location>
        <begin position="154"/>
        <end position="172"/>
    </location>
</feature>
<organism evidence="2 3">
    <name type="scientific">Aspergillus piperis CBS 112811</name>
    <dbReference type="NCBI Taxonomy" id="1448313"/>
    <lineage>
        <taxon>Eukaryota</taxon>
        <taxon>Fungi</taxon>
        <taxon>Dikarya</taxon>
        <taxon>Ascomycota</taxon>
        <taxon>Pezizomycotina</taxon>
        <taxon>Eurotiomycetes</taxon>
        <taxon>Eurotiomycetidae</taxon>
        <taxon>Eurotiales</taxon>
        <taxon>Aspergillaceae</taxon>
        <taxon>Aspergillus</taxon>
        <taxon>Aspergillus subgen. Circumdati</taxon>
    </lineage>
</organism>
<feature type="transmembrane region" description="Helical" evidence="1">
    <location>
        <begin position="36"/>
        <end position="61"/>
    </location>
</feature>
<keyword evidence="1" id="KW-0812">Transmembrane</keyword>
<sequence>MALHRSGSYLSLSFCSQFLSVHFCLSSFCHVPFPLLFLFSITTYISLLFFFLLLAPFPFFLLPPNFLISGDVSISFSKAFSILLPAISTECSHFHTISYCIPLVSFVELSLQLHDPSKFKYLATSCQKVASMVPTARGGSRVLSVIVNLSPSHFFWHILVSLGVCVCVCVCVRPQCVSITEIHIALYGSKIKAELRKPTDTHSCCYSRKLGCLIQLVVLIHEVV</sequence>
<dbReference type="Proteomes" id="UP000249526">
    <property type="component" value="Unassembled WGS sequence"/>
</dbReference>
<keyword evidence="1" id="KW-1133">Transmembrane helix</keyword>
<evidence type="ECO:0000313" key="3">
    <source>
        <dbReference type="Proteomes" id="UP000249526"/>
    </source>
</evidence>
<proteinExistence type="predicted"/>
<dbReference type="RefSeq" id="XP_025516524.1">
    <property type="nucleotide sequence ID" value="XM_025655156.1"/>
</dbReference>
<dbReference type="GeneID" id="37158558"/>
<evidence type="ECO:0000313" key="2">
    <source>
        <dbReference type="EMBL" id="RAH58602.1"/>
    </source>
</evidence>
<accession>A0A8G1R4Z9</accession>
<evidence type="ECO:0000256" key="1">
    <source>
        <dbReference type="SAM" id="Phobius"/>
    </source>
</evidence>
<reference evidence="2 3" key="1">
    <citation type="submission" date="2018-02" db="EMBL/GenBank/DDBJ databases">
        <title>The genomes of Aspergillus section Nigri reveals drivers in fungal speciation.</title>
        <authorList>
            <consortium name="DOE Joint Genome Institute"/>
            <person name="Vesth T.C."/>
            <person name="Nybo J."/>
            <person name="Theobald S."/>
            <person name="Brandl J."/>
            <person name="Frisvad J.C."/>
            <person name="Nielsen K.F."/>
            <person name="Lyhne E.K."/>
            <person name="Kogle M.E."/>
            <person name="Kuo A."/>
            <person name="Riley R."/>
            <person name="Clum A."/>
            <person name="Nolan M."/>
            <person name="Lipzen A."/>
            <person name="Salamov A."/>
            <person name="Henrissat B."/>
            <person name="Wiebenga A."/>
            <person name="De vries R.P."/>
            <person name="Grigoriev I.V."/>
            <person name="Mortensen U.H."/>
            <person name="Andersen M.R."/>
            <person name="Baker S.E."/>
        </authorList>
    </citation>
    <scope>NUCLEOTIDE SEQUENCE [LARGE SCALE GENOMIC DNA]</scope>
    <source>
        <strain evidence="2 3">CBS 112811</strain>
    </source>
</reference>
<dbReference type="AlphaFoldDB" id="A0A8G1R4Z9"/>
<protein>
    <submittedName>
        <fullName evidence="2">Uncharacterized protein</fullName>
    </submittedName>
</protein>
<keyword evidence="3" id="KW-1185">Reference proteome</keyword>
<keyword evidence="1" id="KW-0472">Membrane</keyword>